<dbReference type="GeneID" id="62228250"/>
<evidence type="ECO:0000313" key="2">
    <source>
        <dbReference type="Proteomes" id="UP000783213"/>
    </source>
</evidence>
<name>A0ABQ7IXY4_9HELO</name>
<dbReference type="RefSeq" id="XP_038814080.1">
    <property type="nucleotide sequence ID" value="XM_038949095.1"/>
</dbReference>
<dbReference type="EMBL" id="RCSX01000003">
    <property type="protein sequence ID" value="KAF7937162.1"/>
    <property type="molecule type" value="Genomic_DNA"/>
</dbReference>
<accession>A0ABQ7IXY4</accession>
<keyword evidence="2" id="KW-1185">Reference proteome</keyword>
<protein>
    <submittedName>
        <fullName evidence="1">Uncharacterized protein</fullName>
    </submittedName>
</protein>
<dbReference type="Proteomes" id="UP000783213">
    <property type="component" value="Unassembled WGS sequence"/>
</dbReference>
<reference evidence="1 2" key="1">
    <citation type="journal article" date="2020" name="Genome Biol. Evol.">
        <title>Comparative genomics of Sclerotiniaceae.</title>
        <authorList>
            <person name="Valero Jimenez C.A."/>
            <person name="Steentjes M."/>
            <person name="Scholten O.E."/>
            <person name="Van Kan J.A.L."/>
        </authorList>
    </citation>
    <scope>NUCLEOTIDE SEQUENCE [LARGE SCALE GENOMIC DNA]</scope>
    <source>
        <strain evidence="1 2">B1</strain>
    </source>
</reference>
<comment type="caution">
    <text evidence="1">The sequence shown here is derived from an EMBL/GenBank/DDBJ whole genome shotgun (WGS) entry which is preliminary data.</text>
</comment>
<sequence length="73" mass="8273">MDHGGVEWDPFRWSEAGGLRFEAEKHYRLTGDVNLLETGSAKRLRSGTPRGIICFNLMDSRVKIPNAWIGVKE</sequence>
<organism evidence="1 2">
    <name type="scientific">Botrytis deweyae</name>
    <dbReference type="NCBI Taxonomy" id="2478750"/>
    <lineage>
        <taxon>Eukaryota</taxon>
        <taxon>Fungi</taxon>
        <taxon>Dikarya</taxon>
        <taxon>Ascomycota</taxon>
        <taxon>Pezizomycotina</taxon>
        <taxon>Leotiomycetes</taxon>
        <taxon>Helotiales</taxon>
        <taxon>Sclerotiniaceae</taxon>
        <taxon>Botrytis</taxon>
    </lineage>
</organism>
<proteinExistence type="predicted"/>
<gene>
    <name evidence="1" type="ORF">EAE98_001476</name>
</gene>
<evidence type="ECO:0000313" key="1">
    <source>
        <dbReference type="EMBL" id="KAF7937162.1"/>
    </source>
</evidence>